<gene>
    <name evidence="3" type="ORF">BLGHR1_16104</name>
</gene>
<dbReference type="PANTHER" id="PTHR28038:SF1">
    <property type="entry name" value="ADL329WP"/>
    <property type="match status" value="1"/>
</dbReference>
<reference evidence="3 4" key="1">
    <citation type="submission" date="2017-11" db="EMBL/GenBank/DDBJ databases">
        <authorList>
            <person name="Kracher B."/>
        </authorList>
    </citation>
    <scope>NUCLEOTIDE SEQUENCE [LARGE SCALE GENOMIC DNA]</scope>
    <source>
        <strain evidence="3 4">RACE1</strain>
    </source>
</reference>
<dbReference type="PANTHER" id="PTHR28038">
    <property type="entry name" value="ADL329WP"/>
    <property type="match status" value="1"/>
</dbReference>
<protein>
    <submittedName>
        <fullName evidence="3">Uncharacterized protein</fullName>
    </submittedName>
</protein>
<keyword evidence="2" id="KW-1133">Transmembrane helix</keyword>
<evidence type="ECO:0000256" key="1">
    <source>
        <dbReference type="SAM" id="MobiDB-lite"/>
    </source>
</evidence>
<dbReference type="VEuPathDB" id="FungiDB:BLGHR1_16104"/>
<name>A0A383UY63_BLUHO</name>
<accession>A0A383UY63</accession>
<feature type="compositionally biased region" description="Low complexity" evidence="1">
    <location>
        <begin position="110"/>
        <end position="119"/>
    </location>
</feature>
<dbReference type="AlphaFoldDB" id="A0A383UY63"/>
<keyword evidence="2" id="KW-0812">Transmembrane</keyword>
<dbReference type="Proteomes" id="UP000275772">
    <property type="component" value="Unassembled WGS sequence"/>
</dbReference>
<feature type="transmembrane region" description="Helical" evidence="2">
    <location>
        <begin position="77"/>
        <end position="97"/>
    </location>
</feature>
<dbReference type="EMBL" id="UNSH01000074">
    <property type="protein sequence ID" value="SZF05303.1"/>
    <property type="molecule type" value="Genomic_DNA"/>
</dbReference>
<keyword evidence="2" id="KW-0472">Membrane</keyword>
<sequence>MSQKRRKDLIIPYQRPLEKESAQDIGGTIGSTLPMAAMFTRNKFVGWWISNRASVIFAVQSWLGESSETKKKSSQPAIFSILMSVMSLFVTYLPMFIPTTPKAPINYSGAASTDTASTS</sequence>
<evidence type="ECO:0000313" key="4">
    <source>
        <dbReference type="Proteomes" id="UP000275772"/>
    </source>
</evidence>
<proteinExistence type="predicted"/>
<evidence type="ECO:0000256" key="2">
    <source>
        <dbReference type="SAM" id="Phobius"/>
    </source>
</evidence>
<organism evidence="3 4">
    <name type="scientific">Blumeria hordei</name>
    <name type="common">Barley powdery mildew</name>
    <name type="synonym">Blumeria graminis f. sp. hordei</name>
    <dbReference type="NCBI Taxonomy" id="2867405"/>
    <lineage>
        <taxon>Eukaryota</taxon>
        <taxon>Fungi</taxon>
        <taxon>Dikarya</taxon>
        <taxon>Ascomycota</taxon>
        <taxon>Pezizomycotina</taxon>
        <taxon>Leotiomycetes</taxon>
        <taxon>Erysiphales</taxon>
        <taxon>Erysiphaceae</taxon>
        <taxon>Blumeria</taxon>
    </lineage>
</organism>
<evidence type="ECO:0000313" key="3">
    <source>
        <dbReference type="EMBL" id="SZF05303.1"/>
    </source>
</evidence>
<feature type="region of interest" description="Disordered" evidence="1">
    <location>
        <begin position="100"/>
        <end position="119"/>
    </location>
</feature>